<organism evidence="2 3">
    <name type="scientific">Bacillus mesophilus</name>
    <dbReference type="NCBI Taxonomy" id="1808955"/>
    <lineage>
        <taxon>Bacteria</taxon>
        <taxon>Bacillati</taxon>
        <taxon>Bacillota</taxon>
        <taxon>Bacilli</taxon>
        <taxon>Bacillales</taxon>
        <taxon>Bacillaceae</taxon>
        <taxon>Bacillus</taxon>
    </lineage>
</organism>
<dbReference type="InterPro" id="IPR050855">
    <property type="entry name" value="NDM-1-like"/>
</dbReference>
<feature type="domain" description="Metallo-beta-lactamase" evidence="1">
    <location>
        <begin position="24"/>
        <end position="226"/>
    </location>
</feature>
<reference evidence="2 3" key="1">
    <citation type="submission" date="2020-02" db="EMBL/GenBank/DDBJ databases">
        <title>Bacillus aquiflavi sp. nov., isolated from yellow water of strong flavor Chinese baijiu in Yibin region of China.</title>
        <authorList>
            <person name="Xie J."/>
        </authorList>
    </citation>
    <scope>NUCLEOTIDE SEQUENCE [LARGE SCALE GENOMIC DNA]</scope>
    <source>
        <strain evidence="2 3">SA4</strain>
    </source>
</reference>
<dbReference type="SUPFAM" id="SSF56281">
    <property type="entry name" value="Metallo-hydrolase/oxidoreductase"/>
    <property type="match status" value="1"/>
</dbReference>
<dbReference type="Pfam" id="PF00753">
    <property type="entry name" value="Lactamase_B"/>
    <property type="match status" value="1"/>
</dbReference>
<protein>
    <submittedName>
        <fullName evidence="2">MBL fold metallo-hydrolase</fullName>
    </submittedName>
</protein>
<keyword evidence="2" id="KW-0378">Hydrolase</keyword>
<dbReference type="InterPro" id="IPR037482">
    <property type="entry name" value="ST1585_MBL-fold"/>
</dbReference>
<name>A0A6M0QAV6_9BACI</name>
<dbReference type="RefSeq" id="WP_163181151.1">
    <property type="nucleotide sequence ID" value="NZ_JAAIWM010000007.1"/>
</dbReference>
<accession>A0A6M0QAV6</accession>
<dbReference type="PANTHER" id="PTHR42951:SF22">
    <property type="entry name" value="METALLO BETA-LACTAMASE SUPERFAMILY LIPOPROTEIN"/>
    <property type="match status" value="1"/>
</dbReference>
<dbReference type="EMBL" id="JAAIWM010000007">
    <property type="protein sequence ID" value="NEY73531.1"/>
    <property type="molecule type" value="Genomic_DNA"/>
</dbReference>
<dbReference type="Gene3D" id="3.60.15.10">
    <property type="entry name" value="Ribonuclease Z/Hydroxyacylglutathione hydrolase-like"/>
    <property type="match status" value="1"/>
</dbReference>
<keyword evidence="3" id="KW-1185">Reference proteome</keyword>
<evidence type="ECO:0000313" key="2">
    <source>
        <dbReference type="EMBL" id="NEY73531.1"/>
    </source>
</evidence>
<evidence type="ECO:0000259" key="1">
    <source>
        <dbReference type="SMART" id="SM00849"/>
    </source>
</evidence>
<dbReference type="Proteomes" id="UP000481043">
    <property type="component" value="Unassembled WGS sequence"/>
</dbReference>
<sequence>MSKIETLHPNRYLIDLYDLGTPNRTGSYLLNETKKAIIDTGASPSVPHLLDGLKELHIKPDEISYIIVTHIHLDHAGGVGKLLQFCPNATVVVHPKGARHLIEPSRLIQGAKQVYGEAFEQLFDPILPIDENRVQTMNDGETLTLSDDCTLTFLDTPGHANHHFTIHDSYTNGCYTGDTVGVSYEAVLHRPFFLPSTSPNQFNPESMLESSKRIMELKPSIIYFGHFGMTKEVDEVRAQLEYWVPVFVETTKRVVQTAATADPNVLISTLKEELYKRVVEKFETPLSEEAAQHINLDLQVCSMGLLDYMSKLK</sequence>
<comment type="caution">
    <text evidence="2">The sequence shown here is derived from an EMBL/GenBank/DDBJ whole genome shotgun (WGS) entry which is preliminary data.</text>
</comment>
<dbReference type="AlphaFoldDB" id="A0A6M0QAV6"/>
<dbReference type="GO" id="GO:0016787">
    <property type="term" value="F:hydrolase activity"/>
    <property type="evidence" value="ECO:0007669"/>
    <property type="project" value="UniProtKB-KW"/>
</dbReference>
<evidence type="ECO:0000313" key="3">
    <source>
        <dbReference type="Proteomes" id="UP000481043"/>
    </source>
</evidence>
<gene>
    <name evidence="2" type="ORF">G4D63_17490</name>
</gene>
<dbReference type="InterPro" id="IPR001279">
    <property type="entry name" value="Metallo-B-lactamas"/>
</dbReference>
<dbReference type="SMART" id="SM00849">
    <property type="entry name" value="Lactamase_B"/>
    <property type="match status" value="1"/>
</dbReference>
<dbReference type="PANTHER" id="PTHR42951">
    <property type="entry name" value="METALLO-BETA-LACTAMASE DOMAIN-CONTAINING"/>
    <property type="match status" value="1"/>
</dbReference>
<dbReference type="CDD" id="cd07726">
    <property type="entry name" value="ST1585-like_MBL-fold"/>
    <property type="match status" value="1"/>
</dbReference>
<proteinExistence type="predicted"/>
<dbReference type="InterPro" id="IPR036866">
    <property type="entry name" value="RibonucZ/Hydroxyglut_hydro"/>
</dbReference>